<dbReference type="eggNOG" id="COG3266">
    <property type="taxonomic scope" value="Bacteria"/>
</dbReference>
<keyword evidence="2" id="KW-0812">Transmembrane</keyword>
<evidence type="ECO:0000256" key="2">
    <source>
        <dbReference type="SAM" id="Phobius"/>
    </source>
</evidence>
<keyword evidence="2" id="KW-1133">Transmembrane helix</keyword>
<dbReference type="Proteomes" id="UP000001919">
    <property type="component" value="Chromosome"/>
</dbReference>
<dbReference type="InterPro" id="IPR021949">
    <property type="entry name" value="DUF3566_TM"/>
</dbReference>
<dbReference type="STRING" id="446465.Bfae_00120"/>
<keyword evidence="5" id="KW-1185">Reference proteome</keyword>
<accession>C7MEZ9</accession>
<dbReference type="AlphaFoldDB" id="C7MEZ9"/>
<dbReference type="OrthoDB" id="3240216at2"/>
<keyword evidence="2" id="KW-0472">Membrane</keyword>
<dbReference type="EMBL" id="CP001643">
    <property type="protein sequence ID" value="ACU83899.1"/>
    <property type="molecule type" value="Genomic_DNA"/>
</dbReference>
<organism evidence="4 5">
    <name type="scientific">Brachybacterium faecium (strain ATCC 43885 / DSM 4810 / JCM 11609 / LMG 19847 / NBRC 14762 / NCIMB 9860 / 6-10)</name>
    <dbReference type="NCBI Taxonomy" id="446465"/>
    <lineage>
        <taxon>Bacteria</taxon>
        <taxon>Bacillati</taxon>
        <taxon>Actinomycetota</taxon>
        <taxon>Actinomycetes</taxon>
        <taxon>Micrococcales</taxon>
        <taxon>Dermabacteraceae</taxon>
        <taxon>Brachybacterium</taxon>
    </lineage>
</organism>
<feature type="compositionally biased region" description="Low complexity" evidence="1">
    <location>
        <begin position="23"/>
        <end position="65"/>
    </location>
</feature>
<dbReference type="HOGENOM" id="CLU_046697_3_0_11"/>
<feature type="transmembrane region" description="Helical" evidence="2">
    <location>
        <begin position="161"/>
        <end position="187"/>
    </location>
</feature>
<reference evidence="4 5" key="1">
    <citation type="journal article" date="2009" name="Stand. Genomic Sci.">
        <title>Complete genome sequence of Brachybacterium faecium type strain (Schefferle 6-10).</title>
        <authorList>
            <person name="Lapidus A."/>
            <person name="Pukall R."/>
            <person name="Labuttii K."/>
            <person name="Copeland A."/>
            <person name="Del Rio T.G."/>
            <person name="Nolan M."/>
            <person name="Chen F."/>
            <person name="Lucas S."/>
            <person name="Tice H."/>
            <person name="Cheng J.F."/>
            <person name="Bruce D."/>
            <person name="Goodwin L."/>
            <person name="Pitluck S."/>
            <person name="Rohde M."/>
            <person name="Goker M."/>
            <person name="Pati A."/>
            <person name="Ivanova N."/>
            <person name="Mavrommatis K."/>
            <person name="Chen A."/>
            <person name="Palaniappan K."/>
            <person name="D'haeseleer P."/>
            <person name="Chain P."/>
            <person name="Bristow J."/>
            <person name="Eisen J.A."/>
            <person name="Markowitz V."/>
            <person name="Hugenholtz P."/>
            <person name="Kyrpides N.C."/>
            <person name="Klenk H.P."/>
        </authorList>
    </citation>
    <scope>NUCLEOTIDE SEQUENCE [LARGE SCALE GENOMIC DNA]</scope>
    <source>
        <strain evidence="5">ATCC 43885 / DSM 4810 / JCM 11609 / LMG 19847 / NBRC 14762 / NCIMB 9860 / 6-10</strain>
    </source>
</reference>
<dbReference type="PATRIC" id="fig|446465.5.peg.11"/>
<sequence length="201" mass="21021">MSTSDSRTTTGSSNPAESTSKLPAFEESPSSLSSASPAEGSAAETSPAETSMGTGKGSASRGASRSPKKTTGIANPAEKERRGPRRVRLTLARLDPFSVMKLSFLAAIAIGIATVVAVVLLWNLVEAIGLWGKIDQLGRDLNSGDPLPFMEFFSFSKMTSYGTIVAVVNVVIITALGTLLAFLYNLVAALLGGLKMTFTDE</sequence>
<feature type="compositionally biased region" description="Low complexity" evidence="1">
    <location>
        <begin position="1"/>
        <end position="13"/>
    </location>
</feature>
<gene>
    <name evidence="4" type="ordered locus">Bfae_00120</name>
</gene>
<evidence type="ECO:0000313" key="5">
    <source>
        <dbReference type="Proteomes" id="UP000001919"/>
    </source>
</evidence>
<evidence type="ECO:0000259" key="3">
    <source>
        <dbReference type="Pfam" id="PF12089"/>
    </source>
</evidence>
<name>C7MEZ9_BRAFD</name>
<protein>
    <recommendedName>
        <fullName evidence="3">DUF3566 domain-containing protein</fullName>
    </recommendedName>
</protein>
<dbReference type="KEGG" id="bfa:Bfae_00120"/>
<proteinExistence type="predicted"/>
<dbReference type="Pfam" id="PF12089">
    <property type="entry name" value="DUF3566"/>
    <property type="match status" value="1"/>
</dbReference>
<feature type="transmembrane region" description="Helical" evidence="2">
    <location>
        <begin position="102"/>
        <end position="125"/>
    </location>
</feature>
<evidence type="ECO:0000313" key="4">
    <source>
        <dbReference type="EMBL" id="ACU83899.1"/>
    </source>
</evidence>
<feature type="domain" description="DUF3566" evidence="3">
    <location>
        <begin position="84"/>
        <end position="200"/>
    </location>
</feature>
<feature type="region of interest" description="Disordered" evidence="1">
    <location>
        <begin position="1"/>
        <end position="84"/>
    </location>
</feature>
<evidence type="ECO:0000256" key="1">
    <source>
        <dbReference type="SAM" id="MobiDB-lite"/>
    </source>
</evidence>